<accession>A0A9W4E0F9</accession>
<dbReference type="InterPro" id="IPR038693">
    <property type="entry name" value="PaaB_sf"/>
</dbReference>
<evidence type="ECO:0000313" key="1">
    <source>
        <dbReference type="EMBL" id="CAG6398702.1"/>
    </source>
</evidence>
<dbReference type="AlphaFoldDB" id="A0A9W4E0F9"/>
<protein>
    <submittedName>
        <fullName evidence="1">1,2-phenylacetyl-CoA epoxidase subunit B</fullName>
    </submittedName>
</protein>
<dbReference type="Gene3D" id="3.10.20.520">
    <property type="entry name" value="Phenylacetic acid degradation B"/>
    <property type="match status" value="1"/>
</dbReference>
<name>A0A9W4E0F9_9ACTN</name>
<dbReference type="RefSeq" id="WP_251500423.1">
    <property type="nucleotide sequence ID" value="NZ_CAJSLV010000108.1"/>
</dbReference>
<gene>
    <name evidence="1" type="ORF">SCOCK_740008</name>
</gene>
<reference evidence="1" key="1">
    <citation type="submission" date="2021-05" db="EMBL/GenBank/DDBJ databases">
        <authorList>
            <person name="Arsene-Ploetze F."/>
        </authorList>
    </citation>
    <scope>NUCLEOTIDE SEQUENCE</scope>
    <source>
        <strain evidence="1">DSM 42138</strain>
    </source>
</reference>
<sequence>MSAGPVSWEVFLCPRRGLSHSHVGSVRAADVRLAQAAARDLFARRGRPQSLWVVRSQDVHAVLPDEKDPYFAAADGKPFRRPGHFTALGAVGAGLSADADADADEDADGSGVSDDH</sequence>
<organism evidence="1 2">
    <name type="scientific">Actinacidiphila cocklensis</name>
    <dbReference type="NCBI Taxonomy" id="887465"/>
    <lineage>
        <taxon>Bacteria</taxon>
        <taxon>Bacillati</taxon>
        <taxon>Actinomycetota</taxon>
        <taxon>Actinomycetes</taxon>
        <taxon>Kitasatosporales</taxon>
        <taxon>Streptomycetaceae</taxon>
        <taxon>Actinacidiphila</taxon>
    </lineage>
</organism>
<proteinExistence type="predicted"/>
<dbReference type="Proteomes" id="UP001152519">
    <property type="component" value="Unassembled WGS sequence"/>
</dbReference>
<comment type="caution">
    <text evidence="1">The sequence shown here is derived from an EMBL/GenBank/DDBJ whole genome shotgun (WGS) entry which is preliminary data.</text>
</comment>
<dbReference type="EMBL" id="CAJSLV010000108">
    <property type="protein sequence ID" value="CAG6398702.1"/>
    <property type="molecule type" value="Genomic_DNA"/>
</dbReference>
<keyword evidence="2" id="KW-1185">Reference proteome</keyword>
<dbReference type="InterPro" id="IPR009359">
    <property type="entry name" value="PaaB"/>
</dbReference>
<dbReference type="Pfam" id="PF06243">
    <property type="entry name" value="PaaB"/>
    <property type="match status" value="1"/>
</dbReference>
<evidence type="ECO:0000313" key="2">
    <source>
        <dbReference type="Proteomes" id="UP001152519"/>
    </source>
</evidence>